<dbReference type="InterPro" id="IPR005303">
    <property type="entry name" value="MOCOS_middle"/>
</dbReference>
<dbReference type="InterPro" id="IPR001041">
    <property type="entry name" value="2Fe-2S_ferredoxin-type"/>
</dbReference>
<protein>
    <submittedName>
        <fullName evidence="3">YcbX family protein</fullName>
    </submittedName>
</protein>
<dbReference type="PROSITE" id="PS51340">
    <property type="entry name" value="MOSC"/>
    <property type="match status" value="1"/>
</dbReference>
<organism evidence="3 4">
    <name type="scientific">Orbus sasakiae</name>
    <dbReference type="NCBI Taxonomy" id="1078475"/>
    <lineage>
        <taxon>Bacteria</taxon>
        <taxon>Pseudomonadati</taxon>
        <taxon>Pseudomonadota</taxon>
        <taxon>Gammaproteobacteria</taxon>
        <taxon>Orbales</taxon>
        <taxon>Orbaceae</taxon>
        <taxon>Orbus</taxon>
    </lineage>
</organism>
<reference evidence="4" key="1">
    <citation type="journal article" date="2019" name="Int. J. Syst. Evol. Microbiol.">
        <title>The Global Catalogue of Microorganisms (GCM) 10K type strain sequencing project: providing services to taxonomists for standard genome sequencing and annotation.</title>
        <authorList>
            <consortium name="The Broad Institute Genomics Platform"/>
            <consortium name="The Broad Institute Genome Sequencing Center for Infectious Disease"/>
            <person name="Wu L."/>
            <person name="Ma J."/>
        </authorList>
    </citation>
    <scope>NUCLEOTIDE SEQUENCE [LARGE SCALE GENOMIC DNA]</scope>
    <source>
        <strain evidence="4">JCM 18050</strain>
    </source>
</reference>
<dbReference type="SUPFAM" id="SSF54292">
    <property type="entry name" value="2Fe-2S ferredoxin-like"/>
    <property type="match status" value="1"/>
</dbReference>
<dbReference type="InterPro" id="IPR012675">
    <property type="entry name" value="Beta-grasp_dom_sf"/>
</dbReference>
<evidence type="ECO:0000259" key="1">
    <source>
        <dbReference type="PROSITE" id="PS51085"/>
    </source>
</evidence>
<dbReference type="CDD" id="cd00207">
    <property type="entry name" value="fer2"/>
    <property type="match status" value="1"/>
</dbReference>
<dbReference type="InterPro" id="IPR005302">
    <property type="entry name" value="MoCF_Sase_C"/>
</dbReference>
<keyword evidence="4" id="KW-1185">Reference proteome</keyword>
<dbReference type="Pfam" id="PF00111">
    <property type="entry name" value="Fer2"/>
    <property type="match status" value="1"/>
</dbReference>
<dbReference type="RefSeq" id="WP_345488639.1">
    <property type="nucleotide sequence ID" value="NZ_BAABHY010000001.1"/>
</dbReference>
<dbReference type="Pfam" id="PF03476">
    <property type="entry name" value="MOSC_N"/>
    <property type="match status" value="1"/>
</dbReference>
<dbReference type="Pfam" id="PF03473">
    <property type="entry name" value="MOSC"/>
    <property type="match status" value="1"/>
</dbReference>
<dbReference type="PANTHER" id="PTHR14237">
    <property type="entry name" value="MOLYBDOPTERIN COFACTOR SULFURASE MOSC"/>
    <property type="match status" value="1"/>
</dbReference>
<evidence type="ECO:0000313" key="3">
    <source>
        <dbReference type="EMBL" id="GAA5106298.1"/>
    </source>
</evidence>
<dbReference type="Gene3D" id="3.10.20.30">
    <property type="match status" value="1"/>
</dbReference>
<dbReference type="PANTHER" id="PTHR14237:SF19">
    <property type="entry name" value="MITOCHONDRIAL AMIDOXIME REDUCING COMPONENT 1"/>
    <property type="match status" value="1"/>
</dbReference>
<gene>
    <name evidence="3" type="ORF">GCM10023211_05910</name>
</gene>
<feature type="domain" description="2Fe-2S ferredoxin-type" evidence="1">
    <location>
        <begin position="286"/>
        <end position="369"/>
    </location>
</feature>
<accession>A0ABP9N0L8</accession>
<dbReference type="InterPro" id="IPR036010">
    <property type="entry name" value="2Fe-2S_ferredoxin-like_sf"/>
</dbReference>
<dbReference type="SUPFAM" id="SSF141673">
    <property type="entry name" value="MOSC N-terminal domain-like"/>
    <property type="match status" value="1"/>
</dbReference>
<dbReference type="PROSITE" id="PS51085">
    <property type="entry name" value="2FE2S_FER_2"/>
    <property type="match status" value="1"/>
</dbReference>
<dbReference type="EMBL" id="BAABHY010000001">
    <property type="protein sequence ID" value="GAA5106298.1"/>
    <property type="molecule type" value="Genomic_DNA"/>
</dbReference>
<evidence type="ECO:0000313" key="4">
    <source>
        <dbReference type="Proteomes" id="UP001500171"/>
    </source>
</evidence>
<feature type="domain" description="MOSC" evidence="2">
    <location>
        <begin position="108"/>
        <end position="263"/>
    </location>
</feature>
<comment type="caution">
    <text evidence="3">The sequence shown here is derived from an EMBL/GenBank/DDBJ whole genome shotgun (WGS) entry which is preliminary data.</text>
</comment>
<name>A0ABP9N0L8_9GAMM</name>
<proteinExistence type="predicted"/>
<dbReference type="InterPro" id="IPR011037">
    <property type="entry name" value="Pyrv_Knase-like_insert_dom_sf"/>
</dbReference>
<evidence type="ECO:0000259" key="2">
    <source>
        <dbReference type="PROSITE" id="PS51340"/>
    </source>
</evidence>
<dbReference type="SUPFAM" id="SSF50800">
    <property type="entry name" value="PK beta-barrel domain-like"/>
    <property type="match status" value="1"/>
</dbReference>
<dbReference type="Proteomes" id="UP001500171">
    <property type="component" value="Unassembled WGS sequence"/>
</dbReference>
<sequence length="371" mass="42311">MVFVNQLYIHPIKSMQGIALQSSEALLTGLKHDRIFMVSEPDGSFITARETPQLLQLKTTLNSLGVLITLNHQKSIQVNYSDFSATQEPTEVWGNQFTSHIASISVNRFLSEFLHKDVQLRWIGQLPDRVVKRYPATPLAFADGYPYLLLNTASFNYLQQQCPEKLSITQFRGNIIIDGALPFAEDGWKTIKIGHIIFDLVKPCSRCVMTRVNLTTHQYYPDNEPLKTLRYFRQDEQGDIDFGINMIARNCGVISVNDKIEILERQTAKNYIKSFPREDITKAQPCQVNFESISFTGNNQQPLLEQLEQHDIEIPYSCRTGICGRCQVELIEGDVVPMTQSAIRRNNRILACSCVPKTSHIKLKRINQTDE</sequence>